<organism evidence="6 7">
    <name type="scientific">Oxobacter pfennigii</name>
    <dbReference type="NCBI Taxonomy" id="36849"/>
    <lineage>
        <taxon>Bacteria</taxon>
        <taxon>Bacillati</taxon>
        <taxon>Bacillota</taxon>
        <taxon>Clostridia</taxon>
        <taxon>Eubacteriales</taxon>
        <taxon>Clostridiaceae</taxon>
        <taxon>Oxobacter</taxon>
    </lineage>
</organism>
<name>A0A0N8NTA1_9CLOT</name>
<dbReference type="Proteomes" id="UP000050326">
    <property type="component" value="Unassembled WGS sequence"/>
</dbReference>
<comment type="caution">
    <text evidence="6">The sequence shown here is derived from an EMBL/GenBank/DDBJ whole genome shotgun (WGS) entry which is preliminary data.</text>
</comment>
<dbReference type="GO" id="GO:0003700">
    <property type="term" value="F:DNA-binding transcription factor activity"/>
    <property type="evidence" value="ECO:0007669"/>
    <property type="project" value="TreeGrafter"/>
</dbReference>
<keyword evidence="6" id="KW-0675">Receptor</keyword>
<evidence type="ECO:0000256" key="1">
    <source>
        <dbReference type="ARBA" id="ARBA00023015"/>
    </source>
</evidence>
<dbReference type="STRING" id="36849.OXPF_24240"/>
<dbReference type="PANTHER" id="PTHR24567">
    <property type="entry name" value="CRP FAMILY TRANSCRIPTIONAL REGULATORY PROTEIN"/>
    <property type="match status" value="1"/>
</dbReference>
<dbReference type="Pfam" id="PF00027">
    <property type="entry name" value="cNMP_binding"/>
    <property type="match status" value="1"/>
</dbReference>
<dbReference type="CDD" id="cd00090">
    <property type="entry name" value="HTH_ARSR"/>
    <property type="match status" value="1"/>
</dbReference>
<reference evidence="6 7" key="1">
    <citation type="submission" date="2015-09" db="EMBL/GenBank/DDBJ databases">
        <title>Genome sequence of Oxobacter pfennigii DSM 3222.</title>
        <authorList>
            <person name="Poehlein A."/>
            <person name="Bengelsdorf F.R."/>
            <person name="Schiel-Bengelsdorf B."/>
            <person name="Duerre P."/>
            <person name="Daniel R."/>
        </authorList>
    </citation>
    <scope>NUCLEOTIDE SEQUENCE [LARGE SCALE GENOMIC DNA]</scope>
    <source>
        <strain evidence="6 7">DSM 3222</strain>
    </source>
</reference>
<dbReference type="PROSITE" id="PS50042">
    <property type="entry name" value="CNMP_BINDING_3"/>
    <property type="match status" value="1"/>
</dbReference>
<gene>
    <name evidence="6" type="primary">crp_2</name>
    <name evidence="6" type="ORF">OXPF_24240</name>
</gene>
<keyword evidence="2" id="KW-0238">DNA-binding</keyword>
<dbReference type="GO" id="GO:0003677">
    <property type="term" value="F:DNA binding"/>
    <property type="evidence" value="ECO:0007669"/>
    <property type="project" value="UniProtKB-KW"/>
</dbReference>
<dbReference type="InterPro" id="IPR050397">
    <property type="entry name" value="Env_Response_Regulators"/>
</dbReference>
<dbReference type="Pfam" id="PF13545">
    <property type="entry name" value="HTH_Crp_2"/>
    <property type="match status" value="1"/>
</dbReference>
<keyword evidence="1" id="KW-0805">Transcription regulation</keyword>
<dbReference type="OrthoDB" id="3176638at2"/>
<dbReference type="PATRIC" id="fig|36849.3.peg.2556"/>
<evidence type="ECO:0000256" key="2">
    <source>
        <dbReference type="ARBA" id="ARBA00023125"/>
    </source>
</evidence>
<feature type="domain" description="Cyclic nucleotide-binding" evidence="4">
    <location>
        <begin position="14"/>
        <end position="111"/>
    </location>
</feature>
<accession>A0A0N8NTA1</accession>
<dbReference type="InterPro" id="IPR011991">
    <property type="entry name" value="ArsR-like_HTH"/>
</dbReference>
<dbReference type="GO" id="GO:0005829">
    <property type="term" value="C:cytosol"/>
    <property type="evidence" value="ECO:0007669"/>
    <property type="project" value="TreeGrafter"/>
</dbReference>
<dbReference type="RefSeq" id="WP_054875439.1">
    <property type="nucleotide sequence ID" value="NZ_LKET01000032.1"/>
</dbReference>
<dbReference type="SMART" id="SM00100">
    <property type="entry name" value="cNMP"/>
    <property type="match status" value="1"/>
</dbReference>
<dbReference type="InterPro" id="IPR012318">
    <property type="entry name" value="HTH_CRP"/>
</dbReference>
<dbReference type="SUPFAM" id="SSF46785">
    <property type="entry name" value="Winged helix' DNA-binding domain"/>
    <property type="match status" value="1"/>
</dbReference>
<protein>
    <submittedName>
        <fullName evidence="6">cAMP receptor protein</fullName>
    </submittedName>
</protein>
<dbReference type="InterPro" id="IPR000595">
    <property type="entry name" value="cNMP-bd_dom"/>
</dbReference>
<evidence type="ECO:0000313" key="7">
    <source>
        <dbReference type="Proteomes" id="UP000050326"/>
    </source>
</evidence>
<dbReference type="SMART" id="SM00419">
    <property type="entry name" value="HTH_CRP"/>
    <property type="match status" value="1"/>
</dbReference>
<dbReference type="PROSITE" id="PS51063">
    <property type="entry name" value="HTH_CRP_2"/>
    <property type="match status" value="1"/>
</dbReference>
<dbReference type="CDD" id="cd00038">
    <property type="entry name" value="CAP_ED"/>
    <property type="match status" value="1"/>
</dbReference>
<evidence type="ECO:0000259" key="4">
    <source>
        <dbReference type="PROSITE" id="PS50042"/>
    </source>
</evidence>
<dbReference type="AlphaFoldDB" id="A0A0N8NTA1"/>
<dbReference type="InterPro" id="IPR018490">
    <property type="entry name" value="cNMP-bd_dom_sf"/>
</dbReference>
<evidence type="ECO:0000313" key="6">
    <source>
        <dbReference type="EMBL" id="KPU44256.1"/>
    </source>
</evidence>
<dbReference type="EMBL" id="LKET01000032">
    <property type="protein sequence ID" value="KPU44256.1"/>
    <property type="molecule type" value="Genomic_DNA"/>
</dbReference>
<proteinExistence type="predicted"/>
<dbReference type="SUPFAM" id="SSF51206">
    <property type="entry name" value="cAMP-binding domain-like"/>
    <property type="match status" value="1"/>
</dbReference>
<dbReference type="Gene3D" id="2.60.120.10">
    <property type="entry name" value="Jelly Rolls"/>
    <property type="match status" value="1"/>
</dbReference>
<dbReference type="InterPro" id="IPR014710">
    <property type="entry name" value="RmlC-like_jellyroll"/>
</dbReference>
<feature type="domain" description="HTH crp-type" evidence="5">
    <location>
        <begin position="155"/>
        <end position="223"/>
    </location>
</feature>
<keyword evidence="3" id="KW-0804">Transcription</keyword>
<evidence type="ECO:0000256" key="3">
    <source>
        <dbReference type="ARBA" id="ARBA00023163"/>
    </source>
</evidence>
<dbReference type="PANTHER" id="PTHR24567:SF58">
    <property type="entry name" value="CYCLIC AMP-BINDING REGULATORY PROTEIN"/>
    <property type="match status" value="1"/>
</dbReference>
<dbReference type="InterPro" id="IPR036390">
    <property type="entry name" value="WH_DNA-bd_sf"/>
</dbReference>
<sequence length="230" mass="25989">MYEKWLDTINKCSLFQDMNPVGLQAMFECMGPRLGKYKKGENLAIEGEKFEGIGIMLSGEAAVTKENAAGNRVIIDIVGPSDMFGEIAAFSAERAWPATVVAQDNCEVLFLPPDKIISECQNLCLCHKNLVNNMLRIISDKALMLNKKVEYLTVKSLRGKISKFLLEQQRTVKSTTFLMPMNRNELADFLNVSRPSLSREMARMMEEGIIDFYRSSVKIKDMEGLKNMIE</sequence>
<keyword evidence="7" id="KW-1185">Reference proteome</keyword>
<evidence type="ECO:0000259" key="5">
    <source>
        <dbReference type="PROSITE" id="PS51063"/>
    </source>
</evidence>